<evidence type="ECO:0000313" key="2">
    <source>
        <dbReference type="EMBL" id="GIF84255.1"/>
    </source>
</evidence>
<organism evidence="2 3">
    <name type="scientific">Catellatospora bangladeshensis</name>
    <dbReference type="NCBI Taxonomy" id="310355"/>
    <lineage>
        <taxon>Bacteria</taxon>
        <taxon>Bacillati</taxon>
        <taxon>Actinomycetota</taxon>
        <taxon>Actinomycetes</taxon>
        <taxon>Micromonosporales</taxon>
        <taxon>Micromonosporaceae</taxon>
        <taxon>Catellatospora</taxon>
    </lineage>
</organism>
<protein>
    <submittedName>
        <fullName evidence="2">Uncharacterized protein</fullName>
    </submittedName>
</protein>
<name>A0A8J3JSC7_9ACTN</name>
<dbReference type="AlphaFoldDB" id="A0A8J3JSC7"/>
<dbReference type="Proteomes" id="UP000601223">
    <property type="component" value="Unassembled WGS sequence"/>
</dbReference>
<feature type="compositionally biased region" description="Basic and acidic residues" evidence="1">
    <location>
        <begin position="236"/>
        <end position="248"/>
    </location>
</feature>
<reference evidence="2 3" key="1">
    <citation type="submission" date="2021-01" db="EMBL/GenBank/DDBJ databases">
        <title>Whole genome shotgun sequence of Catellatospora bangladeshensis NBRC 107357.</title>
        <authorList>
            <person name="Komaki H."/>
            <person name="Tamura T."/>
        </authorList>
    </citation>
    <scope>NUCLEOTIDE SEQUENCE [LARGE SCALE GENOMIC DNA]</scope>
    <source>
        <strain evidence="2 3">NBRC 107357</strain>
    </source>
</reference>
<gene>
    <name evidence="2" type="ORF">Cba03nite_56040</name>
</gene>
<evidence type="ECO:0000256" key="1">
    <source>
        <dbReference type="SAM" id="MobiDB-lite"/>
    </source>
</evidence>
<sequence>MSRRDTSAPGSSLERADRSRPLPATPYRGFKRRRDRFHGWWDGRLGRPDVASEDLKTAYWRGLENLALKMYQQERVAFQEEFGPALRRAAAAKTELQQCHEALPEQRLAVEAAQAEFGDEKLRQEKLRESRAPGVPDDVLSRNRALAHHRAQLKTARDRFDQTRLRGDRLEIEIKDLEVRIRLGMEQAQSRADLAWRHVSERINVYRQSLCRSHEYGDEIDARLGDMANPPPFPDGADHPAKTPSDRS</sequence>
<dbReference type="EMBL" id="BONF01000034">
    <property type="protein sequence ID" value="GIF84255.1"/>
    <property type="molecule type" value="Genomic_DNA"/>
</dbReference>
<feature type="region of interest" description="Disordered" evidence="1">
    <location>
        <begin position="222"/>
        <end position="248"/>
    </location>
</feature>
<comment type="caution">
    <text evidence="2">The sequence shown here is derived from an EMBL/GenBank/DDBJ whole genome shotgun (WGS) entry which is preliminary data.</text>
</comment>
<evidence type="ECO:0000313" key="3">
    <source>
        <dbReference type="Proteomes" id="UP000601223"/>
    </source>
</evidence>
<feature type="region of interest" description="Disordered" evidence="1">
    <location>
        <begin position="1"/>
        <end position="28"/>
    </location>
</feature>
<dbReference type="RefSeq" id="WP_203752258.1">
    <property type="nucleotide sequence ID" value="NZ_BONF01000034.1"/>
</dbReference>
<proteinExistence type="predicted"/>
<accession>A0A8J3JSC7</accession>
<keyword evidence="3" id="KW-1185">Reference proteome</keyword>